<feature type="compositionally biased region" description="Low complexity" evidence="1">
    <location>
        <begin position="520"/>
        <end position="541"/>
    </location>
</feature>
<feature type="region of interest" description="Disordered" evidence="1">
    <location>
        <begin position="383"/>
        <end position="670"/>
    </location>
</feature>
<feature type="compositionally biased region" description="Pro residues" evidence="1">
    <location>
        <begin position="643"/>
        <end position="652"/>
    </location>
</feature>
<organism evidence="2 3">
    <name type="scientific">Pseudozyma flocculosa</name>
    <dbReference type="NCBI Taxonomy" id="84751"/>
    <lineage>
        <taxon>Eukaryota</taxon>
        <taxon>Fungi</taxon>
        <taxon>Dikarya</taxon>
        <taxon>Basidiomycota</taxon>
        <taxon>Ustilaginomycotina</taxon>
        <taxon>Ustilaginomycetes</taxon>
        <taxon>Ustilaginales</taxon>
        <taxon>Ustilaginaceae</taxon>
        <taxon>Pseudozyma</taxon>
    </lineage>
</organism>
<feature type="compositionally biased region" description="Polar residues" evidence="1">
    <location>
        <begin position="454"/>
        <end position="464"/>
    </location>
</feature>
<proteinExistence type="predicted"/>
<accession>A0A5C3ERV4</accession>
<evidence type="ECO:0000256" key="1">
    <source>
        <dbReference type="SAM" id="MobiDB-lite"/>
    </source>
</evidence>
<protein>
    <submittedName>
        <fullName evidence="2">Uncharacterized protein</fullName>
    </submittedName>
</protein>
<feature type="compositionally biased region" description="Low complexity" evidence="1">
    <location>
        <begin position="74"/>
        <end position="85"/>
    </location>
</feature>
<feature type="region of interest" description="Disordered" evidence="1">
    <location>
        <begin position="1"/>
        <end position="60"/>
    </location>
</feature>
<keyword evidence="3" id="KW-1185">Reference proteome</keyword>
<feature type="compositionally biased region" description="Basic and acidic residues" evidence="1">
    <location>
        <begin position="213"/>
        <end position="222"/>
    </location>
</feature>
<feature type="compositionally biased region" description="Low complexity" evidence="1">
    <location>
        <begin position="574"/>
        <end position="598"/>
    </location>
</feature>
<feature type="compositionally biased region" description="Polar residues" evidence="1">
    <location>
        <begin position="548"/>
        <end position="567"/>
    </location>
</feature>
<evidence type="ECO:0000313" key="3">
    <source>
        <dbReference type="Proteomes" id="UP000323386"/>
    </source>
</evidence>
<feature type="compositionally biased region" description="Basic residues" evidence="1">
    <location>
        <begin position="232"/>
        <end position="246"/>
    </location>
</feature>
<gene>
    <name evidence="2" type="ORF">PSFLO_00514</name>
</gene>
<reference evidence="2 3" key="1">
    <citation type="submission" date="2018-03" db="EMBL/GenBank/DDBJ databases">
        <authorList>
            <person name="Guldener U."/>
        </authorList>
    </citation>
    <scope>NUCLEOTIDE SEQUENCE [LARGE SCALE GENOMIC DNA]</scope>
    <source>
        <strain evidence="2 3">DAOM196992</strain>
    </source>
</reference>
<dbReference type="AlphaFoldDB" id="A0A5C3ERV4"/>
<feature type="region of interest" description="Disordered" evidence="1">
    <location>
        <begin position="73"/>
        <end position="256"/>
    </location>
</feature>
<evidence type="ECO:0000313" key="2">
    <source>
        <dbReference type="EMBL" id="SPO35043.1"/>
    </source>
</evidence>
<feature type="compositionally biased region" description="Acidic residues" evidence="1">
    <location>
        <begin position="119"/>
        <end position="131"/>
    </location>
</feature>
<feature type="compositionally biased region" description="Low complexity" evidence="1">
    <location>
        <begin position="11"/>
        <end position="26"/>
    </location>
</feature>
<feature type="compositionally biased region" description="Low complexity" evidence="1">
    <location>
        <begin position="172"/>
        <end position="184"/>
    </location>
</feature>
<dbReference type="Proteomes" id="UP000323386">
    <property type="component" value="Unassembled WGS sequence"/>
</dbReference>
<feature type="compositionally biased region" description="Low complexity" evidence="1">
    <location>
        <begin position="393"/>
        <end position="402"/>
    </location>
</feature>
<sequence>MSELFDSLNFPSTGITSSQSSQPSTSRVYWHASPSPAFLSTRTGTPSKARGEHKSPTIPPLCTQAFLGELRKVSAAATSSHASSSRPTLVVGSRYDPALGSPVSPKARGKRRADPEALTIDDDGSSDEDGDGGSARGNRLFLGEIDESSPETRRRRTMDAGHTGRLRKSPLSSADAASQSQHARQGGESLDSARRADGGRANGNADDAIGRGAQDRRSEPARDGSSSSASARRQHRRSRGSSKRHNPSVWVQGLGITRSDSPRSLLALPLAGGALDESMDGPVAPQTARKLFEDLNAVLDESCNAIVQPRAARPPRDEAESAASQSCSAPLAVGIGAVEHASKDVVDIVKSHSDVFASDYSDAAHEERRRQVSEFAAAAIAPVARSMDPAAPRPLSSRSNLPPRAPSIPPKAYAKTGLGVTKEAAAVEPPPGPARGDARNDSRRKLGTRPPAVQPQQPILPSTTIDREPGNVDARTAATEIVDLTMDDEFPDVDSASSRSTSPRKSHTPSPTKQRQSSVASTTTAPGRSRSTGSTTRTALGMGKISSACLSQARQPGLPRSSQSVLGSQRPKRAVTAAATSSVAGRVLQAPSRSSPSAPFRPPAKTRLQTAAAAAAAASSTTSSTGASRTPSRGSDATLQPRTKPPQPPPAPAASKAHIGSDDSFGLSDTDDAAFASLASELGF</sequence>
<dbReference type="OrthoDB" id="2552716at2759"/>
<feature type="compositionally biased region" description="Low complexity" evidence="1">
    <location>
        <begin position="610"/>
        <end position="635"/>
    </location>
</feature>
<name>A0A5C3ERV4_9BASI</name>
<dbReference type="EMBL" id="OOIP01000001">
    <property type="protein sequence ID" value="SPO35043.1"/>
    <property type="molecule type" value="Genomic_DNA"/>
</dbReference>